<keyword evidence="2 7" id="KW-0689">Ribosomal protein</keyword>
<dbReference type="InterPro" id="IPR014721">
    <property type="entry name" value="Ribsml_uS5_D2-typ_fold_subgr"/>
</dbReference>
<proteinExistence type="inferred from homology"/>
<dbReference type="AlphaFoldDB" id="A0A2M6WSR4"/>
<sequence length="120" mass="13133">MGKRKAAAAQLRIFEAGSGIIVVNGKTAEDYFSAAELNALMMPIKLTGLNLDISVIVSGGGKKGQAEAIRHAIAKAMIETDPALRPILKARGWLTRDSRIKERKKPGLRRARRAPQWSKR</sequence>
<dbReference type="InterPro" id="IPR023035">
    <property type="entry name" value="Ribosomal_uS9_bac/plastid"/>
</dbReference>
<protein>
    <recommendedName>
        <fullName evidence="4">Small ribosomal subunit protein uS9</fullName>
    </recommendedName>
    <alternativeName>
        <fullName evidence="5">30S ribosomal protein S9</fullName>
    </alternativeName>
</protein>
<evidence type="ECO:0000256" key="6">
    <source>
        <dbReference type="SAM" id="MobiDB-lite"/>
    </source>
</evidence>
<dbReference type="GO" id="GO:0022627">
    <property type="term" value="C:cytosolic small ribosomal subunit"/>
    <property type="evidence" value="ECO:0007669"/>
    <property type="project" value="TreeGrafter"/>
</dbReference>
<keyword evidence="3" id="KW-0687">Ribonucleoprotein</keyword>
<comment type="similarity">
    <text evidence="1">Belongs to the universal ribosomal protein uS9 family.</text>
</comment>
<comment type="caution">
    <text evidence="7">The sequence shown here is derived from an EMBL/GenBank/DDBJ whole genome shotgun (WGS) entry which is preliminary data.</text>
</comment>
<evidence type="ECO:0000256" key="1">
    <source>
        <dbReference type="ARBA" id="ARBA00005251"/>
    </source>
</evidence>
<accession>A0A2M6WSR4</accession>
<dbReference type="GO" id="GO:0003735">
    <property type="term" value="F:structural constituent of ribosome"/>
    <property type="evidence" value="ECO:0007669"/>
    <property type="project" value="InterPro"/>
</dbReference>
<dbReference type="Proteomes" id="UP000228533">
    <property type="component" value="Unassembled WGS sequence"/>
</dbReference>
<dbReference type="NCBIfam" id="NF001099">
    <property type="entry name" value="PRK00132.1"/>
    <property type="match status" value="1"/>
</dbReference>
<dbReference type="GO" id="GO:0006412">
    <property type="term" value="P:translation"/>
    <property type="evidence" value="ECO:0007669"/>
    <property type="project" value="InterPro"/>
</dbReference>
<feature type="region of interest" description="Disordered" evidence="6">
    <location>
        <begin position="99"/>
        <end position="120"/>
    </location>
</feature>
<organism evidence="7 8">
    <name type="scientific">Candidatus Falkowbacteria bacterium CG10_big_fil_rev_8_21_14_0_10_37_14</name>
    <dbReference type="NCBI Taxonomy" id="1974561"/>
    <lineage>
        <taxon>Bacteria</taxon>
        <taxon>Candidatus Falkowiibacteriota</taxon>
    </lineage>
</organism>
<evidence type="ECO:0000256" key="4">
    <source>
        <dbReference type="ARBA" id="ARBA00035259"/>
    </source>
</evidence>
<reference evidence="8" key="1">
    <citation type="submission" date="2017-09" db="EMBL/GenBank/DDBJ databases">
        <title>Depth-based differentiation of microbial function through sediment-hosted aquifers and enrichment of novel symbionts in the deep terrestrial subsurface.</title>
        <authorList>
            <person name="Probst A.J."/>
            <person name="Ladd B."/>
            <person name="Jarett J.K."/>
            <person name="Geller-Mcgrath D.E."/>
            <person name="Sieber C.M.K."/>
            <person name="Emerson J.B."/>
            <person name="Anantharaman K."/>
            <person name="Thomas B.C."/>
            <person name="Malmstrom R."/>
            <person name="Stieglmeier M."/>
            <person name="Klingl A."/>
            <person name="Woyke T."/>
            <person name="Ryan C.M."/>
            <person name="Banfield J.F."/>
        </authorList>
    </citation>
    <scope>NUCLEOTIDE SEQUENCE [LARGE SCALE GENOMIC DNA]</scope>
</reference>
<dbReference type="InterPro" id="IPR000754">
    <property type="entry name" value="Ribosomal_uS9"/>
</dbReference>
<dbReference type="SUPFAM" id="SSF54211">
    <property type="entry name" value="Ribosomal protein S5 domain 2-like"/>
    <property type="match status" value="1"/>
</dbReference>
<evidence type="ECO:0000256" key="3">
    <source>
        <dbReference type="ARBA" id="ARBA00023274"/>
    </source>
</evidence>
<gene>
    <name evidence="7" type="ORF">COT94_04170</name>
</gene>
<dbReference type="PANTHER" id="PTHR21569">
    <property type="entry name" value="RIBOSOMAL PROTEIN S9"/>
    <property type="match status" value="1"/>
</dbReference>
<feature type="compositionally biased region" description="Basic residues" evidence="6">
    <location>
        <begin position="101"/>
        <end position="120"/>
    </location>
</feature>
<name>A0A2M6WSR4_9BACT</name>
<dbReference type="PANTHER" id="PTHR21569:SF1">
    <property type="entry name" value="SMALL RIBOSOMAL SUBUNIT PROTEIN US9M"/>
    <property type="match status" value="1"/>
</dbReference>
<dbReference type="EMBL" id="PFAM01000023">
    <property type="protein sequence ID" value="PIT95812.1"/>
    <property type="molecule type" value="Genomic_DNA"/>
</dbReference>
<dbReference type="Pfam" id="PF00380">
    <property type="entry name" value="Ribosomal_S9"/>
    <property type="match status" value="1"/>
</dbReference>
<dbReference type="InterPro" id="IPR020568">
    <property type="entry name" value="Ribosomal_Su5_D2-typ_SF"/>
</dbReference>
<dbReference type="GO" id="GO:0003723">
    <property type="term" value="F:RNA binding"/>
    <property type="evidence" value="ECO:0007669"/>
    <property type="project" value="TreeGrafter"/>
</dbReference>
<evidence type="ECO:0000313" key="8">
    <source>
        <dbReference type="Proteomes" id="UP000228533"/>
    </source>
</evidence>
<evidence type="ECO:0000313" key="7">
    <source>
        <dbReference type="EMBL" id="PIT95812.1"/>
    </source>
</evidence>
<dbReference type="Gene3D" id="3.30.230.10">
    <property type="match status" value="1"/>
</dbReference>
<evidence type="ECO:0000256" key="2">
    <source>
        <dbReference type="ARBA" id="ARBA00022980"/>
    </source>
</evidence>
<evidence type="ECO:0000256" key="5">
    <source>
        <dbReference type="ARBA" id="ARBA00035523"/>
    </source>
</evidence>